<dbReference type="Pfam" id="PF00294">
    <property type="entry name" value="PfkB"/>
    <property type="match status" value="1"/>
</dbReference>
<dbReference type="InterPro" id="IPR050306">
    <property type="entry name" value="PfkB_Carbo_kinase"/>
</dbReference>
<comment type="caution">
    <text evidence="5">The sequence shown here is derived from an EMBL/GenBank/DDBJ whole genome shotgun (WGS) entry which is preliminary data.</text>
</comment>
<keyword evidence="6" id="KW-1185">Reference proteome</keyword>
<gene>
    <name evidence="5" type="ORF">RG963_12865</name>
</gene>
<feature type="domain" description="Carbohydrate kinase PfkB" evidence="4">
    <location>
        <begin position="45"/>
        <end position="322"/>
    </location>
</feature>
<name>A0ABU2D3V2_9EURY</name>
<dbReference type="CDD" id="cd01167">
    <property type="entry name" value="bac_FRK"/>
    <property type="match status" value="1"/>
</dbReference>
<dbReference type="SUPFAM" id="SSF53613">
    <property type="entry name" value="Ribokinase-like"/>
    <property type="match status" value="1"/>
</dbReference>
<dbReference type="Proteomes" id="UP001246244">
    <property type="component" value="Unassembled WGS sequence"/>
</dbReference>
<evidence type="ECO:0000313" key="5">
    <source>
        <dbReference type="EMBL" id="MDR7666652.1"/>
    </source>
</evidence>
<keyword evidence="2 5" id="KW-0808">Transferase</keyword>
<dbReference type="InterPro" id="IPR002173">
    <property type="entry name" value="Carboh/pur_kinase_PfkB_CS"/>
</dbReference>
<dbReference type="PANTHER" id="PTHR43085:SF57">
    <property type="entry name" value="CARBOHYDRATE KINASE PFKB DOMAIN-CONTAINING PROTEIN"/>
    <property type="match status" value="1"/>
</dbReference>
<protein>
    <submittedName>
        <fullName evidence="5">Carbohydrate kinase</fullName>
        <ecNumber evidence="5">2.7.1.-</ecNumber>
    </submittedName>
</protein>
<keyword evidence="3 5" id="KW-0418">Kinase</keyword>
<evidence type="ECO:0000256" key="2">
    <source>
        <dbReference type="ARBA" id="ARBA00022679"/>
    </source>
</evidence>
<reference evidence="6" key="1">
    <citation type="submission" date="2023-07" db="EMBL/GenBank/DDBJ databases">
        <title>Whole-genome sequencing of a new Methanosarcina sp. Z-7115.</title>
        <authorList>
            <person name="Zhilina T.N."/>
            <person name="Merkel A.Y."/>
        </authorList>
    </citation>
    <scope>NUCLEOTIDE SEQUENCE [LARGE SCALE GENOMIC DNA]</scope>
    <source>
        <strain evidence="6">Z-7115</strain>
    </source>
</reference>
<dbReference type="GO" id="GO:0016301">
    <property type="term" value="F:kinase activity"/>
    <property type="evidence" value="ECO:0007669"/>
    <property type="project" value="UniProtKB-KW"/>
</dbReference>
<evidence type="ECO:0000256" key="1">
    <source>
        <dbReference type="ARBA" id="ARBA00010688"/>
    </source>
</evidence>
<evidence type="ECO:0000313" key="6">
    <source>
        <dbReference type="Proteomes" id="UP001246244"/>
    </source>
</evidence>
<evidence type="ECO:0000256" key="3">
    <source>
        <dbReference type="ARBA" id="ARBA00022777"/>
    </source>
</evidence>
<dbReference type="RefSeq" id="WP_310576681.1">
    <property type="nucleotide sequence ID" value="NZ_JAVKPK010000060.1"/>
</dbReference>
<dbReference type="EC" id="2.7.1.-" evidence="5"/>
<accession>A0ABU2D3V2</accession>
<comment type="similarity">
    <text evidence="1">Belongs to the carbohydrate kinase PfkB family.</text>
</comment>
<dbReference type="Gene3D" id="3.40.1190.20">
    <property type="match status" value="1"/>
</dbReference>
<sequence>MLSFFKFSEPVFTGQTSIKNKFVNYSNADKNAHSTHIKPIKALTFGETLFDVIKGSAHLGGAPLNLAAHLSRLGAKPAVITAVGKDELGKTLLARAKELKIDTSYVLIDENMPTGTVNVELEDEGIPIFTIKESVAWDAITPDETKFRALLGEEWDVFCFGTLAQRSEENRKTLERLLSEIKAKHFFYDINLRTGFYHKEWILSSLNHSTILKMNEEEATTVSNLLFDTRYPYKALCHLLTDRYPGISIICITKGPEGAAVYHKGIYEEVKTTPVEVADTVGAGDAFSAGFLYACLSGYGVSKAASIACILGTYVASKPGSVPEYSEELMDKLKAEGLEFNSIK</sequence>
<evidence type="ECO:0000259" key="4">
    <source>
        <dbReference type="Pfam" id="PF00294"/>
    </source>
</evidence>
<dbReference type="InterPro" id="IPR029056">
    <property type="entry name" value="Ribokinase-like"/>
</dbReference>
<dbReference type="EMBL" id="JAVKPK010000060">
    <property type="protein sequence ID" value="MDR7666652.1"/>
    <property type="molecule type" value="Genomic_DNA"/>
</dbReference>
<proteinExistence type="inferred from homology"/>
<organism evidence="5 6">
    <name type="scientific">Methanosarcina baikalica</name>
    <dbReference type="NCBI Taxonomy" id="3073890"/>
    <lineage>
        <taxon>Archaea</taxon>
        <taxon>Methanobacteriati</taxon>
        <taxon>Methanobacteriota</taxon>
        <taxon>Stenosarchaea group</taxon>
        <taxon>Methanomicrobia</taxon>
        <taxon>Methanosarcinales</taxon>
        <taxon>Methanosarcinaceae</taxon>
        <taxon>Methanosarcina</taxon>
    </lineage>
</organism>
<dbReference type="InterPro" id="IPR011611">
    <property type="entry name" value="PfkB_dom"/>
</dbReference>
<dbReference type="PROSITE" id="PS00584">
    <property type="entry name" value="PFKB_KINASES_2"/>
    <property type="match status" value="1"/>
</dbReference>
<dbReference type="PANTHER" id="PTHR43085">
    <property type="entry name" value="HEXOKINASE FAMILY MEMBER"/>
    <property type="match status" value="1"/>
</dbReference>